<protein>
    <submittedName>
        <fullName evidence="1">Uncharacterized protein</fullName>
    </submittedName>
</protein>
<keyword evidence="2" id="KW-1185">Reference proteome</keyword>
<evidence type="ECO:0000313" key="2">
    <source>
        <dbReference type="Proteomes" id="UP000398389"/>
    </source>
</evidence>
<sequence>MSDDKTRAFFLDRISNPKSEVPKPSSLPQTVIQMSENEKINIPTQYLKTIIKYGIKDLFVPLEIEDFYPLINPPDNINSIVNRICYRSFIPFEEDSTKLPYYGSFIPSQQVSVEEHGIQEYMVALMDSTNDYFRSHLPMNSKPDLELYLHALISTMLDNHPNIGCSLLLSTFRRKLNEETEPVFDWVNEYLNQPDVEDNYLSEVINKVFQMNAPEDERMQLIDIYKIICKDAVRLIKDCPEFRYTQIREVTALPEILKLVNSYNSFNHDNF</sequence>
<organism evidence="1 2">
    <name type="scientific">Magnusiomyces paraingens</name>
    <dbReference type="NCBI Taxonomy" id="2606893"/>
    <lineage>
        <taxon>Eukaryota</taxon>
        <taxon>Fungi</taxon>
        <taxon>Dikarya</taxon>
        <taxon>Ascomycota</taxon>
        <taxon>Saccharomycotina</taxon>
        <taxon>Dipodascomycetes</taxon>
        <taxon>Dipodascales</taxon>
        <taxon>Dipodascaceae</taxon>
        <taxon>Magnusiomyces</taxon>
    </lineage>
</organism>
<dbReference type="GeneID" id="43584337"/>
<dbReference type="EMBL" id="CABVLU010000004">
    <property type="protein sequence ID" value="VVT57078.1"/>
    <property type="molecule type" value="Genomic_DNA"/>
</dbReference>
<gene>
    <name evidence="1" type="ORF">SAPINGB_P005523</name>
</gene>
<proteinExistence type="predicted"/>
<dbReference type="RefSeq" id="XP_031856128.1">
    <property type="nucleotide sequence ID" value="XM_032000237.1"/>
</dbReference>
<reference evidence="1 2" key="1">
    <citation type="submission" date="2019-09" db="EMBL/GenBank/DDBJ databases">
        <authorList>
            <person name="Brejova B."/>
        </authorList>
    </citation>
    <scope>NUCLEOTIDE SEQUENCE [LARGE SCALE GENOMIC DNA]</scope>
</reference>
<dbReference type="Proteomes" id="UP000398389">
    <property type="component" value="Unassembled WGS sequence"/>
</dbReference>
<accession>A0A5E8C5E7</accession>
<evidence type="ECO:0000313" key="1">
    <source>
        <dbReference type="EMBL" id="VVT57078.1"/>
    </source>
</evidence>
<name>A0A5E8C5E7_9ASCO</name>
<dbReference type="AlphaFoldDB" id="A0A5E8C5E7"/>